<dbReference type="PROSITE" id="PS51296">
    <property type="entry name" value="RIESKE"/>
    <property type="match status" value="1"/>
</dbReference>
<dbReference type="Gene3D" id="2.102.10.10">
    <property type="entry name" value="Rieske [2Fe-2S] iron-sulphur domain"/>
    <property type="match status" value="1"/>
</dbReference>
<dbReference type="PANTHER" id="PTHR43756">
    <property type="entry name" value="CHOLINE MONOOXYGENASE, CHLOROPLASTIC"/>
    <property type="match status" value="1"/>
</dbReference>
<dbReference type="SUPFAM" id="SSF50022">
    <property type="entry name" value="ISP domain"/>
    <property type="match status" value="1"/>
</dbReference>
<dbReference type="GO" id="GO:0004497">
    <property type="term" value="F:monooxygenase activity"/>
    <property type="evidence" value="ECO:0007669"/>
    <property type="project" value="UniProtKB-KW"/>
</dbReference>
<dbReference type="OrthoDB" id="9800776at2"/>
<evidence type="ECO:0000259" key="8">
    <source>
        <dbReference type="PROSITE" id="PS51296"/>
    </source>
</evidence>
<dbReference type="PROSITE" id="PS00570">
    <property type="entry name" value="RING_HYDROXYL_ALPHA"/>
    <property type="match status" value="1"/>
</dbReference>
<dbReference type="Pfam" id="PF00848">
    <property type="entry name" value="Ring_hydroxyl_A"/>
    <property type="match status" value="1"/>
</dbReference>
<proteinExistence type="predicted"/>
<evidence type="ECO:0000256" key="4">
    <source>
        <dbReference type="ARBA" id="ARBA00023002"/>
    </source>
</evidence>
<keyword evidence="6" id="KW-0411">Iron-sulfur</keyword>
<dbReference type="STRING" id="47500.AF333_11490"/>
<evidence type="ECO:0000256" key="1">
    <source>
        <dbReference type="ARBA" id="ARBA00001962"/>
    </source>
</evidence>
<dbReference type="GO" id="GO:0016705">
    <property type="term" value="F:oxidoreductase activity, acting on paired donors, with incorporation or reduction of molecular oxygen"/>
    <property type="evidence" value="ECO:0007669"/>
    <property type="project" value="UniProtKB-ARBA"/>
</dbReference>
<keyword evidence="5" id="KW-0408">Iron</keyword>
<evidence type="ECO:0000313" key="9">
    <source>
        <dbReference type="EMBL" id="KON96017.1"/>
    </source>
</evidence>
<dbReference type="AlphaFoldDB" id="A0A0D1YHB0"/>
<keyword evidence="10" id="KW-0503">Monooxygenase</keyword>
<evidence type="ECO:0000313" key="11">
    <source>
        <dbReference type="Proteomes" id="UP000037269"/>
    </source>
</evidence>
<name>A0A0D1YHB0_ANEMI</name>
<keyword evidence="4" id="KW-0560">Oxidoreductase</keyword>
<dbReference type="SUPFAM" id="SSF55961">
    <property type="entry name" value="Bet v1-like"/>
    <property type="match status" value="1"/>
</dbReference>
<dbReference type="InterPro" id="IPR015879">
    <property type="entry name" value="Ring_hydroxy_dOase_asu_C_dom"/>
</dbReference>
<dbReference type="InterPro" id="IPR015881">
    <property type="entry name" value="ARHD_Rieske_2Fe_2S"/>
</dbReference>
<evidence type="ECO:0000256" key="2">
    <source>
        <dbReference type="ARBA" id="ARBA00022714"/>
    </source>
</evidence>
<dbReference type="PATRIC" id="fig|47500.8.peg.2574"/>
<dbReference type="InterPro" id="IPR001663">
    <property type="entry name" value="Rng_hydr_dOase-A"/>
</dbReference>
<feature type="domain" description="Rieske" evidence="8">
    <location>
        <begin position="37"/>
        <end position="143"/>
    </location>
</feature>
<dbReference type="InterPro" id="IPR017941">
    <property type="entry name" value="Rieske_2Fe-2S"/>
</dbReference>
<reference evidence="9 11" key="1">
    <citation type="submission" date="2015-07" db="EMBL/GenBank/DDBJ databases">
        <title>Fjat-14205 dsm 2895.</title>
        <authorList>
            <person name="Liu B."/>
            <person name="Wang J."/>
            <person name="Zhu Y."/>
            <person name="Liu G."/>
            <person name="Chen Q."/>
            <person name="Chen Z."/>
            <person name="Lan J."/>
            <person name="Che J."/>
            <person name="Ge C."/>
            <person name="Shi H."/>
            <person name="Pan Z."/>
            <person name="Liu X."/>
        </authorList>
    </citation>
    <scope>NUCLEOTIDE SEQUENCE [LARGE SCALE GENOMIC DNA]</scope>
    <source>
        <strain evidence="9 11">DSM 2895</strain>
    </source>
</reference>
<dbReference type="EMBL" id="LGUG01000004">
    <property type="protein sequence ID" value="KON96017.1"/>
    <property type="molecule type" value="Genomic_DNA"/>
</dbReference>
<evidence type="ECO:0000313" key="12">
    <source>
        <dbReference type="Proteomes" id="UP000182836"/>
    </source>
</evidence>
<keyword evidence="2" id="KW-0001">2Fe-2S</keyword>
<dbReference type="Gene3D" id="3.90.380.10">
    <property type="entry name" value="Naphthalene 1,2-dioxygenase Alpha Subunit, Chain A, domain 1"/>
    <property type="match status" value="2"/>
</dbReference>
<dbReference type="PANTHER" id="PTHR43756:SF5">
    <property type="entry name" value="CHOLINE MONOOXYGENASE, CHLOROPLASTIC"/>
    <property type="match status" value="1"/>
</dbReference>
<dbReference type="Proteomes" id="UP000037269">
    <property type="component" value="Unassembled WGS sequence"/>
</dbReference>
<dbReference type="EMBL" id="FNED01000013">
    <property type="protein sequence ID" value="SDJ20087.1"/>
    <property type="molecule type" value="Genomic_DNA"/>
</dbReference>
<comment type="cofactor">
    <cofactor evidence="1">
        <name>Fe cation</name>
        <dbReference type="ChEBI" id="CHEBI:24875"/>
    </cofactor>
</comment>
<dbReference type="Proteomes" id="UP000182836">
    <property type="component" value="Unassembled WGS sequence"/>
</dbReference>
<sequence length="345" mass="39739">MAVKESAPSFNPTIPYEQYISPQVFNKEREKIFSKNWILVGHTSQVKNAGDFFTFEVAGEPIIVTHCTDGELHAFYNICPHRGAKVERSEQGNKKILQCSYHGWTFKLDGHVHRAPNFKTNELGKYSCMKSIRLEVHHSLIFVNLDSDAPSFPVAYQSFLEEMQRYSFLESLKLVRETHRIVKANWKAVIDNFLECDHCPIAHPGFAKTFDLSNYNIIIDNKFSYQCSTVSEDTEGASARFYWIWPNMMLNVYPGAGNVNTIQVVPIDAETSLGIYRDYSVDAELTKEKEELFTFVDQVREEDFDLVELLQSGFRSKAFENGIYSPTEHAMEHFHQMIEEALQDE</sequence>
<dbReference type="GO" id="GO:0005506">
    <property type="term" value="F:iron ion binding"/>
    <property type="evidence" value="ECO:0007669"/>
    <property type="project" value="InterPro"/>
</dbReference>
<protein>
    <submittedName>
        <fullName evidence="9">(2Fe-2S)-binding protein</fullName>
    </submittedName>
    <submittedName>
        <fullName evidence="10">Choline monooxygenase</fullName>
    </submittedName>
</protein>
<evidence type="ECO:0000256" key="3">
    <source>
        <dbReference type="ARBA" id="ARBA00022723"/>
    </source>
</evidence>
<keyword evidence="11" id="KW-1185">Reference proteome</keyword>
<keyword evidence="7" id="KW-0520">NAD</keyword>
<accession>A0A0D1YHB0</accession>
<evidence type="ECO:0000313" key="10">
    <source>
        <dbReference type="EMBL" id="SDJ20087.1"/>
    </source>
</evidence>
<dbReference type="CDD" id="cd03469">
    <property type="entry name" value="Rieske_RO_Alpha_N"/>
    <property type="match status" value="1"/>
</dbReference>
<reference evidence="10 12" key="2">
    <citation type="submission" date="2016-10" db="EMBL/GenBank/DDBJ databases">
        <authorList>
            <person name="de Groot N.N."/>
        </authorList>
    </citation>
    <scope>NUCLEOTIDE SEQUENCE [LARGE SCALE GENOMIC DNA]</scope>
    <source>
        <strain evidence="10 12">DSM 2895</strain>
    </source>
</reference>
<dbReference type="Pfam" id="PF00355">
    <property type="entry name" value="Rieske"/>
    <property type="match status" value="1"/>
</dbReference>
<evidence type="ECO:0000256" key="6">
    <source>
        <dbReference type="ARBA" id="ARBA00023014"/>
    </source>
</evidence>
<dbReference type="InterPro" id="IPR036922">
    <property type="entry name" value="Rieske_2Fe-2S_sf"/>
</dbReference>
<dbReference type="RefSeq" id="WP_043064448.1">
    <property type="nucleotide sequence ID" value="NZ_BJOA01000150.1"/>
</dbReference>
<dbReference type="GeneID" id="42305805"/>
<evidence type="ECO:0000256" key="7">
    <source>
        <dbReference type="ARBA" id="ARBA00023027"/>
    </source>
</evidence>
<gene>
    <name evidence="9" type="ORF">AF333_11490</name>
    <name evidence="10" type="ORF">SAMN04487909_113126</name>
</gene>
<keyword evidence="3" id="KW-0479">Metal-binding</keyword>
<dbReference type="PRINTS" id="PR00090">
    <property type="entry name" value="RNGDIOXGNASE"/>
</dbReference>
<dbReference type="GO" id="GO:0051537">
    <property type="term" value="F:2 iron, 2 sulfur cluster binding"/>
    <property type="evidence" value="ECO:0007669"/>
    <property type="project" value="UniProtKB-KW"/>
</dbReference>
<organism evidence="9 11">
    <name type="scientific">Aneurinibacillus migulanus</name>
    <name type="common">Bacillus migulanus</name>
    <dbReference type="NCBI Taxonomy" id="47500"/>
    <lineage>
        <taxon>Bacteria</taxon>
        <taxon>Bacillati</taxon>
        <taxon>Bacillota</taxon>
        <taxon>Bacilli</taxon>
        <taxon>Bacillales</taxon>
        <taxon>Paenibacillaceae</taxon>
        <taxon>Aneurinibacillus group</taxon>
        <taxon>Aneurinibacillus</taxon>
    </lineage>
</organism>
<evidence type="ECO:0000256" key="5">
    <source>
        <dbReference type="ARBA" id="ARBA00023004"/>
    </source>
</evidence>